<protein>
    <submittedName>
        <fullName evidence="1">Uncharacterized protein</fullName>
    </submittedName>
</protein>
<evidence type="ECO:0000313" key="2">
    <source>
        <dbReference type="Proteomes" id="UP001595997"/>
    </source>
</evidence>
<reference evidence="2" key="1">
    <citation type="journal article" date="2019" name="Int. J. Syst. Evol. Microbiol.">
        <title>The Global Catalogue of Microorganisms (GCM) 10K type strain sequencing project: providing services to taxonomists for standard genome sequencing and annotation.</title>
        <authorList>
            <consortium name="The Broad Institute Genomics Platform"/>
            <consortium name="The Broad Institute Genome Sequencing Center for Infectious Disease"/>
            <person name="Wu L."/>
            <person name="Ma J."/>
        </authorList>
    </citation>
    <scope>NUCLEOTIDE SEQUENCE [LARGE SCALE GENOMIC DNA]</scope>
    <source>
        <strain evidence="2">CGMCC 4.7357</strain>
    </source>
</reference>
<name>A0ABV9A7A9_9ACTN</name>
<dbReference type="Proteomes" id="UP001595997">
    <property type="component" value="Unassembled WGS sequence"/>
</dbReference>
<proteinExistence type="predicted"/>
<sequence length="54" mass="5822">MTSYQLAQDLLLATVCIRVFGGDAVALLRRIAAAGVRLGVNELHRGARREGGER</sequence>
<organism evidence="1 2">
    <name type="scientific">Streptomyces ovatisporus</name>
    <dbReference type="NCBI Taxonomy" id="1128682"/>
    <lineage>
        <taxon>Bacteria</taxon>
        <taxon>Bacillati</taxon>
        <taxon>Actinomycetota</taxon>
        <taxon>Actinomycetes</taxon>
        <taxon>Kitasatosporales</taxon>
        <taxon>Streptomycetaceae</taxon>
        <taxon>Streptomyces</taxon>
    </lineage>
</organism>
<accession>A0ABV9A7A9</accession>
<keyword evidence="2" id="KW-1185">Reference proteome</keyword>
<evidence type="ECO:0000313" key="1">
    <source>
        <dbReference type="EMBL" id="MFC4495362.1"/>
    </source>
</evidence>
<comment type="caution">
    <text evidence="1">The sequence shown here is derived from an EMBL/GenBank/DDBJ whole genome shotgun (WGS) entry which is preliminary data.</text>
</comment>
<gene>
    <name evidence="1" type="ORF">ACFPA8_14595</name>
</gene>
<dbReference type="EMBL" id="JBHSFH010000007">
    <property type="protein sequence ID" value="MFC4495362.1"/>
    <property type="molecule type" value="Genomic_DNA"/>
</dbReference>
<dbReference type="RefSeq" id="WP_386448046.1">
    <property type="nucleotide sequence ID" value="NZ_JBHSFH010000007.1"/>
</dbReference>